<evidence type="ECO:0000259" key="3">
    <source>
        <dbReference type="Pfam" id="PF00823"/>
    </source>
</evidence>
<feature type="domain" description="PPE" evidence="3">
    <location>
        <begin position="2"/>
        <end position="165"/>
    </location>
</feature>
<dbReference type="InterPro" id="IPR038332">
    <property type="entry name" value="PPE_sf"/>
</dbReference>
<dbReference type="GO" id="GO:0052572">
    <property type="term" value="P:response to host immune response"/>
    <property type="evidence" value="ECO:0007669"/>
    <property type="project" value="TreeGrafter"/>
</dbReference>
<dbReference type="Pfam" id="PF12484">
    <property type="entry name" value="PPE-SVP"/>
    <property type="match status" value="1"/>
</dbReference>
<dbReference type="SUPFAM" id="SSF140459">
    <property type="entry name" value="PE/PPE dimer-like"/>
    <property type="match status" value="1"/>
</dbReference>
<name>A0AA41XII3_9MYCO</name>
<evidence type="ECO:0000313" key="8">
    <source>
        <dbReference type="Proteomes" id="UP001141650"/>
    </source>
</evidence>
<reference evidence="5" key="2">
    <citation type="submission" date="2020-07" db="EMBL/GenBank/DDBJ databases">
        <authorList>
            <person name="Pettersson B.M.F."/>
            <person name="Behra P.R.K."/>
            <person name="Ramesh M."/>
            <person name="Das S."/>
            <person name="Dasgupta S."/>
            <person name="Kirsebom L.A."/>
        </authorList>
    </citation>
    <scope>NUCLEOTIDE SEQUENCE</scope>
    <source>
        <strain evidence="5">CCUG 55640</strain>
    </source>
</reference>
<keyword evidence="7" id="KW-1185">Reference proteome</keyword>
<protein>
    <submittedName>
        <fullName evidence="5">PPE family protein</fullName>
    </submittedName>
</protein>
<dbReference type="InterPro" id="IPR022171">
    <property type="entry name" value="PPE_C"/>
</dbReference>
<dbReference type="PANTHER" id="PTHR46766">
    <property type="entry name" value="GLUTAMINE-RICH PROTEIN 2"/>
    <property type="match status" value="1"/>
</dbReference>
<organism evidence="5 8">
    <name type="scientific">Mycobacterium alsense</name>
    <dbReference type="NCBI Taxonomy" id="324058"/>
    <lineage>
        <taxon>Bacteria</taxon>
        <taxon>Bacillati</taxon>
        <taxon>Actinomycetota</taxon>
        <taxon>Actinomycetes</taxon>
        <taxon>Mycobacteriales</taxon>
        <taxon>Mycobacteriaceae</taxon>
        <taxon>Mycobacterium</taxon>
    </lineage>
</organism>
<dbReference type="FunFam" id="1.20.1260.20:FF:000001">
    <property type="entry name" value="PPE family protein PPE41"/>
    <property type="match status" value="1"/>
</dbReference>
<feature type="compositionally biased region" description="Basic and acidic residues" evidence="2">
    <location>
        <begin position="393"/>
        <end position="414"/>
    </location>
</feature>
<dbReference type="EMBL" id="MVHD01000029">
    <property type="protein sequence ID" value="OQZ89649.1"/>
    <property type="molecule type" value="Genomic_DNA"/>
</dbReference>
<dbReference type="EMBL" id="JACKVH010000005">
    <property type="protein sequence ID" value="MCV7377413.1"/>
    <property type="molecule type" value="Genomic_DNA"/>
</dbReference>
<dbReference type="RefSeq" id="WP_083138972.1">
    <property type="nucleotide sequence ID" value="NZ_JACKVH010000005.1"/>
</dbReference>
<evidence type="ECO:0000259" key="4">
    <source>
        <dbReference type="Pfam" id="PF12484"/>
    </source>
</evidence>
<evidence type="ECO:0000256" key="2">
    <source>
        <dbReference type="SAM" id="MobiDB-lite"/>
    </source>
</evidence>
<evidence type="ECO:0000256" key="1">
    <source>
        <dbReference type="ARBA" id="ARBA00010652"/>
    </source>
</evidence>
<comment type="similarity">
    <text evidence="1">Belongs to the mycobacterial PPE family.</text>
</comment>
<feature type="region of interest" description="Disordered" evidence="2">
    <location>
        <begin position="386"/>
        <end position="419"/>
    </location>
</feature>
<comment type="caution">
    <text evidence="5">The sequence shown here is derived from an EMBL/GenBank/DDBJ whole genome shotgun (WGS) entry which is preliminary data.</text>
</comment>
<dbReference type="Gene3D" id="1.20.1260.20">
    <property type="entry name" value="PPE superfamily"/>
    <property type="match status" value="1"/>
</dbReference>
<proteinExistence type="inferred from homology"/>
<reference evidence="5" key="3">
    <citation type="journal article" date="2022" name="BMC Genomics">
        <title>Comparative genome analysis of mycobacteria focusing on tRNA and non-coding RNA.</title>
        <authorList>
            <person name="Behra P.R.K."/>
            <person name="Pettersson B.M.F."/>
            <person name="Ramesh M."/>
            <person name="Das S."/>
            <person name="Dasgupta S."/>
            <person name="Kirsebom L.A."/>
        </authorList>
    </citation>
    <scope>NUCLEOTIDE SEQUENCE</scope>
    <source>
        <strain evidence="5">CCUG 55640</strain>
    </source>
</reference>
<feature type="domain" description="PPE family C-terminal" evidence="4">
    <location>
        <begin position="322"/>
        <end position="403"/>
    </location>
</feature>
<evidence type="ECO:0000313" key="6">
    <source>
        <dbReference type="EMBL" id="OQZ89649.1"/>
    </source>
</evidence>
<gene>
    <name evidence="6" type="ORF">BST11_16350</name>
    <name evidence="5" type="ORF">H7K38_01920</name>
</gene>
<sequence>MDFVTLPPEINSGRMYAGSGAGPMLAAAAAWDGLAAQLHSTAGSYRSVVSGLSSGPWLGPASAAMAAAAGPYEAWITATAEQAEQAATQAGAAAAAYEAAFAMTVPPPVIAANRSLLVALVSTNIFGQNTPAIAATEAQYAEMWAQDAAAMYGYAGSSAAAAKLTPFTLPPPTTSAAGMEGQAAAQAIMSSGLQLMSMLPQALQGIAKSAATTSTVAALLGPGTSALSSLGTALTALAIPVAGIDTVAAGIAAPASVFSGSASSVSATTTVRALRINADRDFARGEGPFIGDGPGAAMLPQWIAGGAGGVGEPSTASAQLVAADTGRGASVGGLSVPSGWVSAAPEVRPVAYALPIMGAEAAPEIGSAANLFSGMGLAGLAGGAVGSAASPRRGGERVRVANRENQKQPRDGQRPQDGPVAEIAAELGELAVRAQSLLAKLQEYDPTEGQVREQHFLSY</sequence>
<evidence type="ECO:0000313" key="5">
    <source>
        <dbReference type="EMBL" id="MCV7377413.1"/>
    </source>
</evidence>
<accession>A0AA41XII3</accession>
<dbReference type="PANTHER" id="PTHR46766:SF1">
    <property type="entry name" value="GLUTAMINE-RICH PROTEIN 2"/>
    <property type="match status" value="1"/>
</dbReference>
<dbReference type="InterPro" id="IPR000030">
    <property type="entry name" value="PPE_dom"/>
</dbReference>
<dbReference type="Proteomes" id="UP001141650">
    <property type="component" value="Unassembled WGS sequence"/>
</dbReference>
<dbReference type="Proteomes" id="UP000192319">
    <property type="component" value="Unassembled WGS sequence"/>
</dbReference>
<dbReference type="Pfam" id="PF00823">
    <property type="entry name" value="PPE"/>
    <property type="match status" value="1"/>
</dbReference>
<reference evidence="6 7" key="1">
    <citation type="submission" date="2017-02" db="EMBL/GenBank/DDBJ databases">
        <title>The new phylogeny of genus Mycobacterium.</title>
        <authorList>
            <person name="Tortoli E."/>
            <person name="Trovato A."/>
            <person name="Cirillo D.M."/>
        </authorList>
    </citation>
    <scope>NUCLEOTIDE SEQUENCE [LARGE SCALE GENOMIC DNA]</scope>
    <source>
        <strain evidence="6 7">DSM 45230</strain>
    </source>
</reference>
<dbReference type="AlphaFoldDB" id="A0AA41XII3"/>
<evidence type="ECO:0000313" key="7">
    <source>
        <dbReference type="Proteomes" id="UP000192319"/>
    </source>
</evidence>